<dbReference type="Proteomes" id="UP000031647">
    <property type="component" value="Chromosome"/>
</dbReference>
<evidence type="ECO:0000313" key="2">
    <source>
        <dbReference type="Proteomes" id="UP000031647"/>
    </source>
</evidence>
<name>A0A0A7A4A4_SHIDY</name>
<proteinExistence type="predicted"/>
<organism evidence="1 2">
    <name type="scientific">Shigella dysenteriae 1617</name>
    <dbReference type="NCBI Taxonomy" id="754093"/>
    <lineage>
        <taxon>Bacteria</taxon>
        <taxon>Pseudomonadati</taxon>
        <taxon>Pseudomonadota</taxon>
        <taxon>Gammaproteobacteria</taxon>
        <taxon>Enterobacterales</taxon>
        <taxon>Enterobacteriaceae</taxon>
        <taxon>Shigella</taxon>
    </lineage>
</organism>
<reference evidence="1 2" key="1">
    <citation type="submission" date="2013-09" db="EMBL/GenBank/DDBJ databases">
        <title>Comparative genomics of Sd1617 to representative strains in evaluating its pathogenesis.</title>
        <authorList>
            <person name="Aksomboon Vongsawan A."/>
            <person name="Kapatral V."/>
            <person name="Vaisvil B."/>
            <person name="Serichantalergs O."/>
            <person name="Hale T.L."/>
            <person name="Mason C.J."/>
        </authorList>
    </citation>
    <scope>NUCLEOTIDE SEQUENCE [LARGE SCALE GENOMIC DNA]</scope>
    <source>
        <strain evidence="1 2">1617</strain>
    </source>
</reference>
<gene>
    <name evidence="1" type="ORF">Asd1617_06017</name>
</gene>
<dbReference type="AlphaFoldDB" id="A0A0A7A4A4"/>
<dbReference type="HOGENOM" id="CLU_3257807_0_0_6"/>
<dbReference type="EMBL" id="CP006736">
    <property type="protein sequence ID" value="AHA68844.1"/>
    <property type="molecule type" value="Genomic_DNA"/>
</dbReference>
<dbReference type="KEGG" id="sdz:Asd1617_06017"/>
<dbReference type="PATRIC" id="fig|754093.4.peg.5878"/>
<accession>A0A0A7A4A4</accession>
<sequence>MSGNIGANPMETRTLEFEEATEAQRKAMGLSPVCLALAGRNW</sequence>
<evidence type="ECO:0000313" key="1">
    <source>
        <dbReference type="EMBL" id="AHA68844.1"/>
    </source>
</evidence>
<protein>
    <submittedName>
        <fullName evidence="1">Uncharacterized protein</fullName>
    </submittedName>
</protein>